<dbReference type="Gene3D" id="3.90.1300.10">
    <property type="entry name" value="Amidase signature (AS) domain"/>
    <property type="match status" value="1"/>
</dbReference>
<dbReference type="GO" id="GO:0003824">
    <property type="term" value="F:catalytic activity"/>
    <property type="evidence" value="ECO:0007669"/>
    <property type="project" value="InterPro"/>
</dbReference>
<dbReference type="InterPro" id="IPR036928">
    <property type="entry name" value="AS_sf"/>
</dbReference>
<dbReference type="PROSITE" id="PS00571">
    <property type="entry name" value="AMIDASES"/>
    <property type="match status" value="1"/>
</dbReference>
<dbReference type="NCBIfam" id="NF005899">
    <property type="entry name" value="PRK07869.1"/>
    <property type="match status" value="1"/>
</dbReference>
<dbReference type="EMBL" id="BGZH01000002">
    <property type="protein sequence ID" value="GBO84985.1"/>
    <property type="molecule type" value="Genomic_DNA"/>
</dbReference>
<name>A0A5M3PQ08_9GAMM</name>
<dbReference type="InterPro" id="IPR020556">
    <property type="entry name" value="Amidase_CS"/>
</dbReference>
<accession>A0A5M3PQ08</accession>
<dbReference type="PANTHER" id="PTHR11895:SF7">
    <property type="entry name" value="GLUTAMYL-TRNA(GLN) AMIDOTRANSFERASE SUBUNIT A, MITOCHONDRIAL"/>
    <property type="match status" value="1"/>
</dbReference>
<dbReference type="InterPro" id="IPR000120">
    <property type="entry name" value="Amidase"/>
</dbReference>
<feature type="domain" description="Amidase" evidence="2">
    <location>
        <begin position="39"/>
        <end position="463"/>
    </location>
</feature>
<dbReference type="PANTHER" id="PTHR11895">
    <property type="entry name" value="TRANSAMIDASE"/>
    <property type="match status" value="1"/>
</dbReference>
<evidence type="ECO:0000256" key="1">
    <source>
        <dbReference type="ARBA" id="ARBA00009199"/>
    </source>
</evidence>
<dbReference type="Pfam" id="PF01425">
    <property type="entry name" value="Amidase"/>
    <property type="match status" value="1"/>
</dbReference>
<dbReference type="AlphaFoldDB" id="A0A5M3PQ08"/>
<reference evidence="3 4" key="1">
    <citation type="journal article" date="2019" name="J. Gen. Appl. Microbiol.">
        <title>Aerobic degradation of cis-dichloroethene by the marine bacterium Marinobacter salsuginis strain 5N-3.</title>
        <authorList>
            <person name="Inoue Y."/>
            <person name="Fukunaga Y."/>
            <person name="Katsumata H."/>
            <person name="Ohji S."/>
            <person name="Hosoyama A."/>
            <person name="Mori K."/>
            <person name="Ando K."/>
        </authorList>
    </citation>
    <scope>NUCLEOTIDE SEQUENCE [LARGE SCALE GENOMIC DNA]</scope>
    <source>
        <strain evidence="3 4">5N-3</strain>
    </source>
</reference>
<evidence type="ECO:0000313" key="4">
    <source>
        <dbReference type="Proteomes" id="UP000340077"/>
    </source>
</evidence>
<gene>
    <name evidence="3" type="ORF">MS5N3_24360</name>
</gene>
<protein>
    <submittedName>
        <fullName evidence="3">Putative amidase AmiC</fullName>
    </submittedName>
</protein>
<evidence type="ECO:0000313" key="3">
    <source>
        <dbReference type="EMBL" id="GBO84985.1"/>
    </source>
</evidence>
<dbReference type="SUPFAM" id="SSF75304">
    <property type="entry name" value="Amidase signature (AS) enzymes"/>
    <property type="match status" value="1"/>
</dbReference>
<keyword evidence="4" id="KW-1185">Reference proteome</keyword>
<dbReference type="InterPro" id="IPR023631">
    <property type="entry name" value="Amidase_dom"/>
</dbReference>
<dbReference type="Proteomes" id="UP000340077">
    <property type="component" value="Unassembled WGS sequence"/>
</dbReference>
<sequence>MSAPEIPQSCHTFCNDVMGRDDATTLAEKIRNREISVTELTRAAIARAQAADPLIHGVALANYDEALQTASRCDAEAKAGTQSLFRGIPTFIKDNTNVTGLATRQGSLAVPEIPASDTSPFARQLLAQGFLCLGKSTLPEFGFNASTEPAHGPATRNPWNLAYSSGASSGGSAALVAAGVVPIAHANDGGGSIRIPAACCGLVGLKPTRGRLIDNEAAASLPINIISEGVVTRSVRDTANFLDQAESYYRNPKLPAVGNIQGPSGRPLRIGLVLDSTNGHKTDNITRQTVEETALRLERLGHRIEPVPVPVHSAFPEDFALYWALLAFGVRTNGRKILHPDFDKRRTDGLTNGLDRMFRRQFWRLPAALWRLRRSWHDYAHAMAGFDAVLTPVLGHTTPTLGHLSPDVPFDTLFERLRQYVSFTPLANATGAPAISIPAGRTPDHLPVSVQFMGRHGGESTLLDIAYTLEANHPWPQLYELKQQDLTNEDRNARDSLADTL</sequence>
<dbReference type="RefSeq" id="WP_069183892.1">
    <property type="nucleotide sequence ID" value="NZ_BGZH01000002.1"/>
</dbReference>
<organism evidence="3 4">
    <name type="scientific">Marinobacter salsuginis</name>
    <dbReference type="NCBI Taxonomy" id="418719"/>
    <lineage>
        <taxon>Bacteria</taxon>
        <taxon>Pseudomonadati</taxon>
        <taxon>Pseudomonadota</taxon>
        <taxon>Gammaproteobacteria</taxon>
        <taxon>Pseudomonadales</taxon>
        <taxon>Marinobacteraceae</taxon>
        <taxon>Marinobacter</taxon>
    </lineage>
</organism>
<proteinExistence type="inferred from homology"/>
<evidence type="ECO:0000259" key="2">
    <source>
        <dbReference type="Pfam" id="PF01425"/>
    </source>
</evidence>
<comment type="caution">
    <text evidence="3">The sequence shown here is derived from an EMBL/GenBank/DDBJ whole genome shotgun (WGS) entry which is preliminary data.</text>
</comment>
<comment type="similarity">
    <text evidence="1">Belongs to the amidase family.</text>
</comment>